<keyword evidence="2" id="KW-1185">Reference proteome</keyword>
<dbReference type="OrthoDB" id="2594539at2"/>
<dbReference type="EMBL" id="CP036164">
    <property type="protein sequence ID" value="QBF46720.1"/>
    <property type="molecule type" value="Genomic_DNA"/>
</dbReference>
<organism evidence="1 2">
    <name type="scientific">Janibacter limosus</name>
    <dbReference type="NCBI Taxonomy" id="53458"/>
    <lineage>
        <taxon>Bacteria</taxon>
        <taxon>Bacillati</taxon>
        <taxon>Actinomycetota</taxon>
        <taxon>Actinomycetes</taxon>
        <taxon>Micrococcales</taxon>
        <taxon>Intrasporangiaceae</taxon>
        <taxon>Janibacter</taxon>
    </lineage>
</organism>
<name>A0A4P6MY99_9MICO</name>
<sequence>MIYLRDQWQGSARELAATVGRGDLARAGRYYVTPDTSLEVRQALAEGLRPTCVTAAKEHGLWVPHEHGRHVYARRGPVGAAWVGHGWHHGWPESDAIASPRLLLEHAIGCLDPLDVGILADSALHLGKVSAEEIAALASAAPRRTARVLSRVSGLSQAGTESKVRLFLQLHNVTMTPQVKIAGVGWVDNLAGRRWIIECDSRAHHTGEDTYAKDRARDLRALELGYFTSRLTHHMIMGRWSKTSHTLLQVIRSGRHAEDPARYAL</sequence>
<dbReference type="AlphaFoldDB" id="A0A4P6MY99"/>
<gene>
    <name evidence="1" type="ORF">EXU32_10960</name>
</gene>
<reference evidence="1 2" key="1">
    <citation type="submission" date="2019-02" db="EMBL/GenBank/DDBJ databases">
        <title>Genomic data mining of an Antarctic deep-sea actinobacterium, Janibacterlimosus P3-3-X1.</title>
        <authorList>
            <person name="Liao L."/>
            <person name="Chen B."/>
        </authorList>
    </citation>
    <scope>NUCLEOTIDE SEQUENCE [LARGE SCALE GENOMIC DNA]</scope>
    <source>
        <strain evidence="1 2">P3-3-X1</strain>
    </source>
</reference>
<accession>A0A4P6MY99</accession>
<dbReference type="KEGG" id="jli:EXU32_10960"/>
<evidence type="ECO:0000313" key="1">
    <source>
        <dbReference type="EMBL" id="QBF46720.1"/>
    </source>
</evidence>
<evidence type="ECO:0008006" key="3">
    <source>
        <dbReference type="Google" id="ProtNLM"/>
    </source>
</evidence>
<dbReference type="Proteomes" id="UP000290408">
    <property type="component" value="Chromosome"/>
</dbReference>
<protein>
    <recommendedName>
        <fullName evidence="3">DUF559 domain-containing protein</fullName>
    </recommendedName>
</protein>
<dbReference type="STRING" id="1216970.GCA_001570985_00597"/>
<dbReference type="RefSeq" id="WP_130629938.1">
    <property type="nucleotide sequence ID" value="NZ_CP036164.1"/>
</dbReference>
<evidence type="ECO:0000313" key="2">
    <source>
        <dbReference type="Proteomes" id="UP000290408"/>
    </source>
</evidence>
<dbReference type="Gene3D" id="3.40.960.10">
    <property type="entry name" value="VSR Endonuclease"/>
    <property type="match status" value="1"/>
</dbReference>
<proteinExistence type="predicted"/>